<dbReference type="FunFam" id="1.20.120.1750:FF:000020">
    <property type="entry name" value="ATP-dependent RNA helicase DEAH12 chloroplastic"/>
    <property type="match status" value="1"/>
</dbReference>
<evidence type="ECO:0000256" key="5">
    <source>
        <dbReference type="ARBA" id="ARBA00022640"/>
    </source>
</evidence>
<dbReference type="InterPro" id="IPR044066">
    <property type="entry name" value="TRIAD_supradom"/>
</dbReference>
<dbReference type="InterPro" id="IPR014001">
    <property type="entry name" value="Helicase_ATP-bd"/>
</dbReference>
<dbReference type="GO" id="GO:0016787">
    <property type="term" value="F:hydrolase activity"/>
    <property type="evidence" value="ECO:0007669"/>
    <property type="project" value="UniProtKB-KW"/>
</dbReference>
<dbReference type="FunFam" id="3.40.50.300:FF:002114">
    <property type="entry name" value="ATP-dependent RNA helicase DEAH12 chloroplastic"/>
    <property type="match status" value="1"/>
</dbReference>
<dbReference type="Pfam" id="PF24475">
    <property type="entry name" value="RBD_DEAH11"/>
    <property type="match status" value="1"/>
</dbReference>
<keyword evidence="5" id="KW-0934">Plastid</keyword>
<organism evidence="24 25">
    <name type="scientific">Arachis hypogaea</name>
    <name type="common">Peanut</name>
    <dbReference type="NCBI Taxonomy" id="3818"/>
    <lineage>
        <taxon>Eukaryota</taxon>
        <taxon>Viridiplantae</taxon>
        <taxon>Streptophyta</taxon>
        <taxon>Embryophyta</taxon>
        <taxon>Tracheophyta</taxon>
        <taxon>Spermatophyta</taxon>
        <taxon>Magnoliopsida</taxon>
        <taxon>eudicotyledons</taxon>
        <taxon>Gunneridae</taxon>
        <taxon>Pentapetalae</taxon>
        <taxon>rosids</taxon>
        <taxon>fabids</taxon>
        <taxon>Fabales</taxon>
        <taxon>Fabaceae</taxon>
        <taxon>Papilionoideae</taxon>
        <taxon>50 kb inversion clade</taxon>
        <taxon>dalbergioids sensu lato</taxon>
        <taxon>Dalbergieae</taxon>
        <taxon>Pterocarpus clade</taxon>
        <taxon>Arachis</taxon>
    </lineage>
</organism>
<keyword evidence="12" id="KW-0378">Hydrolase</keyword>
<dbReference type="Pfam" id="PF07717">
    <property type="entry name" value="OB_NTP_bind"/>
    <property type="match status" value="1"/>
</dbReference>
<dbReference type="FunFam" id="3.40.50.300:FF:001279">
    <property type="entry name" value="ATP-dependent RNA helicase DEAH12 chloroplastic"/>
    <property type="match status" value="1"/>
</dbReference>
<dbReference type="SUPFAM" id="SSF57850">
    <property type="entry name" value="RING/U-box"/>
    <property type="match status" value="3"/>
</dbReference>
<evidence type="ECO:0000256" key="6">
    <source>
        <dbReference type="ARBA" id="ARBA00022679"/>
    </source>
</evidence>
<keyword evidence="25" id="KW-1185">Reference proteome</keyword>
<evidence type="ECO:0000256" key="14">
    <source>
        <dbReference type="ARBA" id="ARBA00022833"/>
    </source>
</evidence>
<dbReference type="InterPro" id="IPR056246">
    <property type="entry name" value="KH_DEAH11/12_1st"/>
</dbReference>
<dbReference type="GO" id="GO:0003723">
    <property type="term" value="F:RNA binding"/>
    <property type="evidence" value="ECO:0007669"/>
    <property type="project" value="TreeGrafter"/>
</dbReference>
<evidence type="ECO:0000313" key="25">
    <source>
        <dbReference type="Proteomes" id="UP000289738"/>
    </source>
</evidence>
<keyword evidence="9" id="KW-0547">Nucleotide-binding</keyword>
<dbReference type="InterPro" id="IPR056248">
    <property type="entry name" value="RBD_DEAH11/12"/>
</dbReference>
<evidence type="ECO:0000256" key="11">
    <source>
        <dbReference type="ARBA" id="ARBA00022786"/>
    </source>
</evidence>
<name>A0A444X0P9_ARAHY</name>
<dbReference type="Gene3D" id="3.40.50.300">
    <property type="entry name" value="P-loop containing nucleotide triphosphate hydrolases"/>
    <property type="match status" value="2"/>
</dbReference>
<evidence type="ECO:0000256" key="15">
    <source>
        <dbReference type="ARBA" id="ARBA00022840"/>
    </source>
</evidence>
<evidence type="ECO:0000256" key="1">
    <source>
        <dbReference type="ARBA" id="ARBA00004229"/>
    </source>
</evidence>
<dbReference type="SMART" id="SM00647">
    <property type="entry name" value="IBR"/>
    <property type="match status" value="2"/>
</dbReference>
<dbReference type="OrthoDB" id="10009520at2759"/>
<dbReference type="Pfam" id="PF24641">
    <property type="entry name" value="KH_DEAH11_2nd"/>
    <property type="match status" value="1"/>
</dbReference>
<dbReference type="Pfam" id="PF24638">
    <property type="entry name" value="KH_DEAH11_1st"/>
    <property type="match status" value="1"/>
</dbReference>
<evidence type="ECO:0000256" key="18">
    <source>
        <dbReference type="PROSITE-ProRule" id="PRU00175"/>
    </source>
</evidence>
<dbReference type="InterPro" id="IPR056244">
    <property type="entry name" value="RRM_DEAH11/12"/>
</dbReference>
<evidence type="ECO:0000256" key="3">
    <source>
        <dbReference type="ARBA" id="ARBA00012552"/>
    </source>
</evidence>
<keyword evidence="13" id="KW-0347">Helicase</keyword>
<dbReference type="CDD" id="cd20335">
    <property type="entry name" value="BRcat_RBR"/>
    <property type="match status" value="1"/>
</dbReference>
<evidence type="ECO:0000256" key="12">
    <source>
        <dbReference type="ARBA" id="ARBA00022801"/>
    </source>
</evidence>
<keyword evidence="8" id="KW-0677">Repeat</keyword>
<keyword evidence="4" id="KW-0150">Chloroplast</keyword>
<dbReference type="Gene3D" id="1.20.120.1750">
    <property type="match status" value="1"/>
</dbReference>
<dbReference type="InterPro" id="IPR011709">
    <property type="entry name" value="DEAD-box_helicase_OB_fold"/>
</dbReference>
<dbReference type="GO" id="GO:0009507">
    <property type="term" value="C:chloroplast"/>
    <property type="evidence" value="ECO:0007669"/>
    <property type="project" value="UniProtKB-SubCell"/>
</dbReference>
<dbReference type="PANTHER" id="PTHR18934:SF81">
    <property type="entry name" value="ATP-DEPENDENT RNA HELICASE DEAH11, CHLOROPLASTIC-RELATED"/>
    <property type="match status" value="1"/>
</dbReference>
<dbReference type="InterPro" id="IPR007502">
    <property type="entry name" value="Helicase-assoc_dom"/>
</dbReference>
<dbReference type="InterPro" id="IPR002464">
    <property type="entry name" value="DNA/RNA_helicase_DEAH_CS"/>
</dbReference>
<dbReference type="Gene3D" id="1.10.10.2130">
    <property type="entry name" value="DEAH helicase family, winged-helix domain"/>
    <property type="match status" value="1"/>
</dbReference>
<dbReference type="InterPro" id="IPR001650">
    <property type="entry name" value="Helicase_C-like"/>
</dbReference>
<feature type="domain" description="RING-type" evidence="20">
    <location>
        <begin position="1549"/>
        <end position="1591"/>
    </location>
</feature>
<dbReference type="Gene3D" id="3.30.40.10">
    <property type="entry name" value="Zinc/RING finger domain, C3HC4 (zinc finger)"/>
    <property type="match status" value="1"/>
</dbReference>
<evidence type="ECO:0000256" key="8">
    <source>
        <dbReference type="ARBA" id="ARBA00022737"/>
    </source>
</evidence>
<dbReference type="Pfam" id="PF00271">
    <property type="entry name" value="Helicase_C"/>
    <property type="match status" value="1"/>
</dbReference>
<comment type="catalytic activity">
    <reaction evidence="17">
        <text>ATP + H2O = ADP + phosphate + H(+)</text>
        <dbReference type="Rhea" id="RHEA:13065"/>
        <dbReference type="ChEBI" id="CHEBI:15377"/>
        <dbReference type="ChEBI" id="CHEBI:15378"/>
        <dbReference type="ChEBI" id="CHEBI:30616"/>
        <dbReference type="ChEBI" id="CHEBI:43474"/>
        <dbReference type="ChEBI" id="CHEBI:456216"/>
        <dbReference type="EC" id="3.6.4.13"/>
    </reaction>
</comment>
<evidence type="ECO:0000259" key="20">
    <source>
        <dbReference type="PROSITE" id="PS50089"/>
    </source>
</evidence>
<dbReference type="Pfam" id="PF01485">
    <property type="entry name" value="IBR"/>
    <property type="match status" value="1"/>
</dbReference>
<dbReference type="InterPro" id="IPR002867">
    <property type="entry name" value="IBR_dom"/>
</dbReference>
<dbReference type="SMART" id="SM00487">
    <property type="entry name" value="DEXDc"/>
    <property type="match status" value="1"/>
</dbReference>
<dbReference type="InterPro" id="IPR056247">
    <property type="entry name" value="KH_DEAH11/12_2nd"/>
</dbReference>
<dbReference type="Proteomes" id="UP000289738">
    <property type="component" value="Chromosome B10"/>
</dbReference>
<dbReference type="CDD" id="cd22585">
    <property type="entry name" value="Rcat_RBR_DEAH12-like"/>
    <property type="match status" value="1"/>
</dbReference>
<evidence type="ECO:0000256" key="7">
    <source>
        <dbReference type="ARBA" id="ARBA00022723"/>
    </source>
</evidence>
<dbReference type="PROSITE" id="PS51194">
    <property type="entry name" value="HELICASE_CTER"/>
    <property type="match status" value="1"/>
</dbReference>
<accession>A0A444X0P9</accession>
<dbReference type="SMART" id="SM00490">
    <property type="entry name" value="HELICc"/>
    <property type="match status" value="1"/>
</dbReference>
<evidence type="ECO:0000256" key="13">
    <source>
        <dbReference type="ARBA" id="ARBA00022806"/>
    </source>
</evidence>
<evidence type="ECO:0000259" key="22">
    <source>
        <dbReference type="PROSITE" id="PS51194"/>
    </source>
</evidence>
<dbReference type="PROSITE" id="PS00028">
    <property type="entry name" value="ZINC_FINGER_C2H2_1"/>
    <property type="match status" value="1"/>
</dbReference>
<keyword evidence="16" id="KW-0809">Transit peptide</keyword>
<dbReference type="PROSITE" id="PS00690">
    <property type="entry name" value="DEAH_ATP_HELICASE"/>
    <property type="match status" value="1"/>
</dbReference>
<evidence type="ECO:0000256" key="4">
    <source>
        <dbReference type="ARBA" id="ARBA00022528"/>
    </source>
</evidence>
<dbReference type="CDD" id="cd17917">
    <property type="entry name" value="DEXHc_RHA-like"/>
    <property type="match status" value="1"/>
</dbReference>
<dbReference type="InterPro" id="IPR011545">
    <property type="entry name" value="DEAD/DEAH_box_helicase_dom"/>
</dbReference>
<dbReference type="Gramene" id="arahy.Tifrunner.gnm2.ann2.Ah20g142600.1">
    <property type="protein sequence ID" value="arahy.Tifrunner.gnm2.ann2.Ah20g142600.1-CDS"/>
    <property type="gene ID" value="arahy.Tifrunner.gnm2.ann2.Ah20g142600"/>
</dbReference>
<dbReference type="CDD" id="cd18791">
    <property type="entry name" value="SF2_C_RHA"/>
    <property type="match status" value="1"/>
</dbReference>
<dbReference type="EMBL" id="SDMP01000020">
    <property type="protein sequence ID" value="RYQ83235.1"/>
    <property type="molecule type" value="Genomic_DNA"/>
</dbReference>
<dbReference type="PANTHER" id="PTHR18934">
    <property type="entry name" value="ATP-DEPENDENT RNA HELICASE"/>
    <property type="match status" value="1"/>
</dbReference>
<keyword evidence="10 18" id="KW-0863">Zinc-finger</keyword>
<evidence type="ECO:0000256" key="2">
    <source>
        <dbReference type="ARBA" id="ARBA00008792"/>
    </source>
</evidence>
<dbReference type="FunFam" id="1.20.120.1080:FF:000033">
    <property type="entry name" value="RBR-type E3 ubiquitin transferase"/>
    <property type="match status" value="1"/>
</dbReference>
<feature type="domain" description="Helicase C-terminal" evidence="22">
    <location>
        <begin position="498"/>
        <end position="664"/>
    </location>
</feature>
<dbReference type="EC" id="3.6.4.13" evidence="3"/>
<feature type="domain" description="Helicase ATP-binding" evidence="21">
    <location>
        <begin position="305"/>
        <end position="469"/>
    </location>
</feature>
<evidence type="ECO:0000259" key="21">
    <source>
        <dbReference type="PROSITE" id="PS51192"/>
    </source>
</evidence>
<dbReference type="Pfam" id="PF26200">
    <property type="entry name" value="Rcat_RNF216"/>
    <property type="match status" value="1"/>
</dbReference>
<evidence type="ECO:0000256" key="19">
    <source>
        <dbReference type="SAM" id="MobiDB-lite"/>
    </source>
</evidence>
<evidence type="ECO:0000256" key="10">
    <source>
        <dbReference type="ARBA" id="ARBA00022771"/>
    </source>
</evidence>
<evidence type="ECO:0000259" key="23">
    <source>
        <dbReference type="PROSITE" id="PS51873"/>
    </source>
</evidence>
<dbReference type="PROSITE" id="PS51192">
    <property type="entry name" value="HELICASE_ATP_BIND_1"/>
    <property type="match status" value="1"/>
</dbReference>
<gene>
    <name evidence="24" type="ORF">Ahy_B10g101879</name>
</gene>
<dbReference type="PROSITE" id="PS51873">
    <property type="entry name" value="TRIAD"/>
    <property type="match status" value="1"/>
</dbReference>
<dbReference type="SMR" id="A0A444X0P9"/>
<reference evidence="24 25" key="1">
    <citation type="submission" date="2019-01" db="EMBL/GenBank/DDBJ databases">
        <title>Sequencing of cultivated peanut Arachis hypogaea provides insights into genome evolution and oil improvement.</title>
        <authorList>
            <person name="Chen X."/>
        </authorList>
    </citation>
    <scope>NUCLEOTIDE SEQUENCE [LARGE SCALE GENOMIC DNA]</scope>
    <source>
        <strain evidence="25">cv. Fuhuasheng</strain>
        <tissue evidence="24">Leaves</tissue>
    </source>
</reference>
<dbReference type="GO" id="GO:0003724">
    <property type="term" value="F:RNA helicase activity"/>
    <property type="evidence" value="ECO:0007669"/>
    <property type="project" value="UniProtKB-EC"/>
</dbReference>
<dbReference type="PROSITE" id="PS00518">
    <property type="entry name" value="ZF_RING_1"/>
    <property type="match status" value="1"/>
</dbReference>
<dbReference type="InterPro" id="IPR001841">
    <property type="entry name" value="Znf_RING"/>
</dbReference>
<dbReference type="GO" id="GO:0016740">
    <property type="term" value="F:transferase activity"/>
    <property type="evidence" value="ECO:0007669"/>
    <property type="project" value="UniProtKB-KW"/>
</dbReference>
<keyword evidence="6" id="KW-0808">Transferase</keyword>
<evidence type="ECO:0000256" key="17">
    <source>
        <dbReference type="ARBA" id="ARBA00047984"/>
    </source>
</evidence>
<feature type="region of interest" description="Disordered" evidence="19">
    <location>
        <begin position="1"/>
        <end position="22"/>
    </location>
</feature>
<keyword evidence="14" id="KW-0862">Zinc</keyword>
<dbReference type="STRING" id="3818.A0A444X0P9"/>
<dbReference type="Pfam" id="PF24471">
    <property type="entry name" value="KH_DEAH11"/>
    <property type="match status" value="1"/>
</dbReference>
<dbReference type="InterPro" id="IPR027417">
    <property type="entry name" value="P-loop_NTPase"/>
</dbReference>
<dbReference type="PROSITE" id="PS50089">
    <property type="entry name" value="ZF_RING_2"/>
    <property type="match status" value="1"/>
</dbReference>
<dbReference type="SUPFAM" id="SSF52540">
    <property type="entry name" value="P-loop containing nucleoside triphosphate hydrolases"/>
    <property type="match status" value="1"/>
</dbReference>
<dbReference type="InterPro" id="IPR042035">
    <property type="entry name" value="DEAH_win-hel_dom"/>
</dbReference>
<comment type="caution">
    <text evidence="24">The sequence shown here is derived from an EMBL/GenBank/DDBJ whole genome shotgun (WGS) entry which is preliminary data.</text>
</comment>
<dbReference type="SMART" id="SM00847">
    <property type="entry name" value="HA2"/>
    <property type="match status" value="1"/>
</dbReference>
<dbReference type="InterPro" id="IPR013083">
    <property type="entry name" value="Znf_RING/FYVE/PHD"/>
</dbReference>
<dbReference type="Pfam" id="PF24637">
    <property type="entry name" value="RRM_DEAH11"/>
    <property type="match status" value="1"/>
</dbReference>
<dbReference type="FunFam" id="1.10.10.2130:FF:000001">
    <property type="entry name" value="Pre-mRNA-splicing factor ATP-dependent RNA helicase"/>
    <property type="match status" value="1"/>
</dbReference>
<comment type="subcellular location">
    <subcellularLocation>
        <location evidence="1">Plastid</location>
        <location evidence="1">Chloroplast</location>
    </subcellularLocation>
</comment>
<feature type="domain" description="RING-type" evidence="23">
    <location>
        <begin position="1545"/>
        <end position="1758"/>
    </location>
</feature>
<evidence type="ECO:0000256" key="9">
    <source>
        <dbReference type="ARBA" id="ARBA00022741"/>
    </source>
</evidence>
<keyword evidence="11" id="KW-0833">Ubl conjugation pathway</keyword>
<sequence length="1758" mass="199505">MKKTFYHPNATMHHPDYNHRQPPPFRRHFSKPIDFHPNHYRPPGPPNPTAFQAPNFVLHLRRGRRHLRRDLINSIISQCPSKPQSFSIFPYSSDHNYHRCSSSTVDAAILNFLQWVDTLNAVAYLWETRLDGMHDLTPELKSNVMVPSDEDELYSRLRAVFARHVKSLMQEAKELKRWEGESERLTKEIARMEPQKNKHYQVGEFFQMNENKKRFEEEKNLVERRVREFRCAMECLLKLLEEKGGVDEERNEGVNGNYYYDDYDYDAVFRFDGRLNWKRVHSIIMRERRRLEEGLPIYAYRRDILHDIHHQQITVLVGETGSGKSTQLVQFLADSGVGAAESIICTQPRKIAARSLAQRVQEESNGCYEGNAIDSYSTFSSLNEFDSKITFMTDHCLLQHYMADKNLSGVSCIIVDEAHERSLNTDLLLALIKNLLSRRVEMRLIIMSATADAKQLSEYFYGCRIVHVLGRSFPVDVKYVPSDYAGHSESGIASYVSDVVRMAIEIHKTEEEGTILAFLTSQIEVEWACDNFEAVCAVALPLHGKLLPGEQFHVFQNYPGKRKVIFATNLAETSLTIPGVKYVIDSGLIKDSRYDPGSGMNVLKVCWISQSSANQRAGRAGRTEPGRCYRLYSEADYQCMEQNQEPEIRRVHLGVAVLRILALGVKNVQEFDFVDAPSQRSIEMAIQNLILLGVIQMKNNVIELTNEGRYLVKMGIEPRLGKLILGCLHHTLGREGIVLAALMANASSIFCRVGSEKDKQRSDCLKMQFCHCDGDLFTLLSVYKEWEGLPRERRNQWCWENSINAKSMRRCQDTILELESCLERELNLVVPSYWRWTPQMPSGCDMYLKRVILSSLPENVAMYSGCKQLGYEVAQTGQHVQLHPSCSLLVFAQKPSWVVFSELLSHSNQYLVCVSAFDFESLHSLDPPPLFDVCNMEKRKLETRTLSGFCCTLLKKFCGKANTNLISLVSRIRKVCEDERISIEVNVDHNDIQLYATSHDMETAVQYVNEVLECEKKWLRTECIEKCLYHGSGFSPIALFGSGAEIKHLELGKRSLSVDVCHPNTDAIEDKQLLMFLEKNTSASVCSVHKYTCTGRDVEDSEKWGRITFLSPDAALRAAELDGEEFFGSPLKISHSQTASGDKSFLFPAVKAKIFWPRRLSKGVAIVKCDIKDVDIMLRDFYNLSIGGRYVRCEPGRKDVDSVVISGFDKELSDAEILDVVRNATSIRISDFFLIRGDAVGNPPVNACEEALLKEISPFMPKKDPHINSCRVQVFQPEPRDVYMRALITFDGRLHLEAAKALEQIEGKVLPGCLSWQKIKCQRVFHSSLIVPLPVYRVIREELEKILESFSNLKGLECRLEKTSNGSQRLKITANATQTVAEVRRPFEELSRGKRIDHASLTPAVVQLLLSREGFNLKSSLQQETGTYILVDRYNLSVRVFGPPDKVCLAQQKLIQSLLSFHEAKQLEIHLRGRDLPPDLMKQVVKQFGPDLSGLKVKVPGADLVLNIRRQIIYLRGNKELKQKVEEFIFEIARSSHRAVAGLGTGPSCPICLCEVEDGYLLEGCCHLFCRSCLVDQCESAIRNQGTFPICCAREGCGDPILVTDLKALLLGDKLEELFRASLGSFVASSGGTYRFCPSPDCPSVYRVADPGTAGEPFVCGACYSETCTRCHLEYHPYISCDQYREFKDDPDSSLKAWCSGKEHVKRCPSCGYTIEKVDGCNHIECKCGKHVCWVCLEFFGSSDNCYDHLRNIHMAII</sequence>
<dbReference type="GO" id="GO:0008270">
    <property type="term" value="F:zinc ion binding"/>
    <property type="evidence" value="ECO:0007669"/>
    <property type="project" value="UniProtKB-KW"/>
</dbReference>
<dbReference type="InterPro" id="IPR056245">
    <property type="entry name" value="KH_DEAH11/12"/>
</dbReference>
<dbReference type="Pfam" id="PF00270">
    <property type="entry name" value="DEAD"/>
    <property type="match status" value="1"/>
</dbReference>
<keyword evidence="7" id="KW-0479">Metal-binding</keyword>
<evidence type="ECO:0000256" key="16">
    <source>
        <dbReference type="ARBA" id="ARBA00022946"/>
    </source>
</evidence>
<proteinExistence type="inferred from homology"/>
<protein>
    <recommendedName>
        <fullName evidence="3">RNA helicase</fullName>
        <ecNumber evidence="3">3.6.4.13</ecNumber>
    </recommendedName>
</protein>
<evidence type="ECO:0000313" key="24">
    <source>
        <dbReference type="EMBL" id="RYQ83235.1"/>
    </source>
</evidence>
<dbReference type="InterPro" id="IPR017907">
    <property type="entry name" value="Znf_RING_CS"/>
</dbReference>
<keyword evidence="15" id="KW-0067">ATP-binding</keyword>
<dbReference type="InterPro" id="IPR013087">
    <property type="entry name" value="Znf_C2H2_type"/>
</dbReference>
<comment type="similarity">
    <text evidence="2">Belongs to the DEAD box helicase family. DEAH subfamily.</text>
</comment>
<dbReference type="GO" id="GO:0005524">
    <property type="term" value="F:ATP binding"/>
    <property type="evidence" value="ECO:0007669"/>
    <property type="project" value="UniProtKB-KW"/>
</dbReference>